<keyword evidence="1 4" id="KW-0489">Methyltransferase</keyword>
<sequence>MSGYSAFARYYDELTANIDYKKRGEYFHNIIQRFKTTKENILLDLACGTGSISEVMAGLGYDVIGVDNSDEMLGIALDKKFDSGLDIQYLCQDMRKLDMFGTVDITVCALDSINHLASIDDVRKVFENVAFFSEQDGLFIFDVNTPYKHREVLANNTFTYETENVYCVWENTLDPDTLEVRMALEFFEREENGLYSRSSDSFSEKAYSEEDIERLLRKCGFEVLGKYGDDTLEPPKADSQRIVYAARCIRSGQKY</sequence>
<accession>A0A315XWJ6</accession>
<proteinExistence type="predicted"/>
<evidence type="ECO:0000256" key="1">
    <source>
        <dbReference type="ARBA" id="ARBA00022603"/>
    </source>
</evidence>
<dbReference type="RefSeq" id="WP_109727096.1">
    <property type="nucleotide sequence ID" value="NZ_QGDI01000009.1"/>
</dbReference>
<dbReference type="Proteomes" id="UP000245720">
    <property type="component" value="Unassembled WGS sequence"/>
</dbReference>
<dbReference type="GO" id="GO:0008168">
    <property type="term" value="F:methyltransferase activity"/>
    <property type="evidence" value="ECO:0007669"/>
    <property type="project" value="UniProtKB-KW"/>
</dbReference>
<dbReference type="STRING" id="1265.SAMN02910280_2790"/>
<dbReference type="GO" id="GO:0032259">
    <property type="term" value="P:methylation"/>
    <property type="evidence" value="ECO:0007669"/>
    <property type="project" value="UniProtKB-KW"/>
</dbReference>
<dbReference type="PANTHER" id="PTHR43861">
    <property type="entry name" value="TRANS-ACONITATE 2-METHYLTRANSFERASE-RELATED"/>
    <property type="match status" value="1"/>
</dbReference>
<dbReference type="AlphaFoldDB" id="A0A315XWJ6"/>
<evidence type="ECO:0000259" key="3">
    <source>
        <dbReference type="Pfam" id="PF13649"/>
    </source>
</evidence>
<organism evidence="4 5">
    <name type="scientific">Ruminococcus flavefaciens</name>
    <dbReference type="NCBI Taxonomy" id="1265"/>
    <lineage>
        <taxon>Bacteria</taxon>
        <taxon>Bacillati</taxon>
        <taxon>Bacillota</taxon>
        <taxon>Clostridia</taxon>
        <taxon>Eubacteriales</taxon>
        <taxon>Oscillospiraceae</taxon>
        <taxon>Ruminococcus</taxon>
    </lineage>
</organism>
<dbReference type="Pfam" id="PF13649">
    <property type="entry name" value="Methyltransf_25"/>
    <property type="match status" value="1"/>
</dbReference>
<dbReference type="Gene3D" id="3.40.50.150">
    <property type="entry name" value="Vaccinia Virus protein VP39"/>
    <property type="match status" value="1"/>
</dbReference>
<dbReference type="CDD" id="cd02440">
    <property type="entry name" value="AdoMet_MTases"/>
    <property type="match status" value="1"/>
</dbReference>
<dbReference type="OrthoDB" id="9811589at2"/>
<evidence type="ECO:0000313" key="4">
    <source>
        <dbReference type="EMBL" id="PWJ11594.1"/>
    </source>
</evidence>
<dbReference type="InterPro" id="IPR041698">
    <property type="entry name" value="Methyltransf_25"/>
</dbReference>
<comment type="caution">
    <text evidence="4">The sequence shown here is derived from an EMBL/GenBank/DDBJ whole genome shotgun (WGS) entry which is preliminary data.</text>
</comment>
<dbReference type="SUPFAM" id="SSF53335">
    <property type="entry name" value="S-adenosyl-L-methionine-dependent methyltransferases"/>
    <property type="match status" value="1"/>
</dbReference>
<dbReference type="EMBL" id="QGDI01000009">
    <property type="protein sequence ID" value="PWJ11594.1"/>
    <property type="molecule type" value="Genomic_DNA"/>
</dbReference>
<evidence type="ECO:0000256" key="2">
    <source>
        <dbReference type="ARBA" id="ARBA00022679"/>
    </source>
</evidence>
<dbReference type="InterPro" id="IPR029063">
    <property type="entry name" value="SAM-dependent_MTases_sf"/>
</dbReference>
<keyword evidence="2 4" id="KW-0808">Transferase</keyword>
<reference evidence="4 5" key="1">
    <citation type="submission" date="2018-05" db="EMBL/GenBank/DDBJ databases">
        <title>The Hungate 1000. A catalogue of reference genomes from the rumen microbiome.</title>
        <authorList>
            <person name="Kelly W."/>
        </authorList>
    </citation>
    <scope>NUCLEOTIDE SEQUENCE [LARGE SCALE GENOMIC DNA]</scope>
    <source>
        <strain evidence="4 5">SAb67</strain>
    </source>
</reference>
<name>A0A315XWJ6_RUMFL</name>
<protein>
    <submittedName>
        <fullName evidence="4">Methyltransferase family protein</fullName>
    </submittedName>
</protein>
<dbReference type="PANTHER" id="PTHR43861:SF1">
    <property type="entry name" value="TRANS-ACONITATE 2-METHYLTRANSFERASE"/>
    <property type="match status" value="1"/>
</dbReference>
<dbReference type="Gene3D" id="2.20.25.110">
    <property type="entry name" value="S-adenosyl-L-methionine-dependent methyltransferases"/>
    <property type="match status" value="1"/>
</dbReference>
<feature type="domain" description="Methyltransferase" evidence="3">
    <location>
        <begin position="43"/>
        <end position="130"/>
    </location>
</feature>
<gene>
    <name evidence="4" type="ORF">IE37_02357</name>
</gene>
<evidence type="ECO:0000313" key="5">
    <source>
        <dbReference type="Proteomes" id="UP000245720"/>
    </source>
</evidence>